<evidence type="ECO:0000256" key="1">
    <source>
        <dbReference type="SAM" id="Phobius"/>
    </source>
</evidence>
<dbReference type="EMBL" id="BPQB01000071">
    <property type="protein sequence ID" value="GJE97431.1"/>
    <property type="molecule type" value="Genomic_DNA"/>
</dbReference>
<dbReference type="InterPro" id="IPR045339">
    <property type="entry name" value="DUF6534"/>
</dbReference>
<comment type="caution">
    <text evidence="3">The sequence shown here is derived from an EMBL/GenBank/DDBJ whole genome shotgun (WGS) entry which is preliminary data.</text>
</comment>
<name>A0A9P3GLY2_9APHY</name>
<keyword evidence="1" id="KW-0812">Transmembrane</keyword>
<gene>
    <name evidence="3" type="ORF">PsYK624_136500</name>
</gene>
<dbReference type="OrthoDB" id="2745105at2759"/>
<feature type="transmembrane region" description="Helical" evidence="1">
    <location>
        <begin position="20"/>
        <end position="42"/>
    </location>
</feature>
<protein>
    <recommendedName>
        <fullName evidence="2">DUF6534 domain-containing protein</fullName>
    </recommendedName>
</protein>
<accession>A0A9P3GLY2</accession>
<organism evidence="3 4">
    <name type="scientific">Phanerochaete sordida</name>
    <dbReference type="NCBI Taxonomy" id="48140"/>
    <lineage>
        <taxon>Eukaryota</taxon>
        <taxon>Fungi</taxon>
        <taxon>Dikarya</taxon>
        <taxon>Basidiomycota</taxon>
        <taxon>Agaricomycotina</taxon>
        <taxon>Agaricomycetes</taxon>
        <taxon>Polyporales</taxon>
        <taxon>Phanerochaetaceae</taxon>
        <taxon>Phanerochaete</taxon>
    </lineage>
</organism>
<dbReference type="Pfam" id="PF20152">
    <property type="entry name" value="DUF6534"/>
    <property type="match status" value="1"/>
</dbReference>
<dbReference type="AlphaFoldDB" id="A0A9P3GLY2"/>
<evidence type="ECO:0000313" key="4">
    <source>
        <dbReference type="Proteomes" id="UP000703269"/>
    </source>
</evidence>
<keyword evidence="4" id="KW-1185">Reference proteome</keyword>
<evidence type="ECO:0000313" key="3">
    <source>
        <dbReference type="EMBL" id="GJE97431.1"/>
    </source>
</evidence>
<sequence>MAHMDTVLHADYGRNPAVGVILTIAILLTFSCITAQGGKVAALGEFALLHSVDWLLYTGSALDFALNLVLSSATALALARTRRSPLYRWDYLVTAPVVYMAHTGALCIAEALLVIVLRVLRPDDFVYFGVFIPYSVMYANALVGFLNSGALAAAAAQSKPSYPLHALPAHAHVLSELVDAKAVIESGAASGHEPLAVLVETVVEKERRTMALL</sequence>
<reference evidence="3 4" key="1">
    <citation type="submission" date="2021-08" db="EMBL/GenBank/DDBJ databases">
        <title>Draft Genome Sequence of Phanerochaete sordida strain YK-624.</title>
        <authorList>
            <person name="Mori T."/>
            <person name="Dohra H."/>
            <person name="Suzuki T."/>
            <person name="Kawagishi H."/>
            <person name="Hirai H."/>
        </authorList>
    </citation>
    <scope>NUCLEOTIDE SEQUENCE [LARGE SCALE GENOMIC DNA]</scope>
    <source>
        <strain evidence="3 4">YK-624</strain>
    </source>
</reference>
<feature type="domain" description="DUF6534" evidence="2">
    <location>
        <begin position="65"/>
        <end position="148"/>
    </location>
</feature>
<feature type="transmembrane region" description="Helical" evidence="1">
    <location>
        <begin position="54"/>
        <end position="79"/>
    </location>
</feature>
<proteinExistence type="predicted"/>
<evidence type="ECO:0000259" key="2">
    <source>
        <dbReference type="Pfam" id="PF20152"/>
    </source>
</evidence>
<feature type="transmembrane region" description="Helical" evidence="1">
    <location>
        <begin position="91"/>
        <end position="117"/>
    </location>
</feature>
<dbReference type="Proteomes" id="UP000703269">
    <property type="component" value="Unassembled WGS sequence"/>
</dbReference>
<keyword evidence="1" id="KW-0472">Membrane</keyword>
<keyword evidence="1" id="KW-1133">Transmembrane helix</keyword>